<protein>
    <submittedName>
        <fullName evidence="1">Uncharacterized protein</fullName>
    </submittedName>
</protein>
<gene>
    <name evidence="1" type="ORF">SDC9_111924</name>
</gene>
<proteinExistence type="predicted"/>
<evidence type="ECO:0000313" key="1">
    <source>
        <dbReference type="EMBL" id="MPM65032.1"/>
    </source>
</evidence>
<sequence length="86" mass="10006">MIMIDCLFLQGKINLIRQIGVFVIRPRVKICQNSKRDLHVAKSVQLIVYRRQNLFDLQDLAVLYVGKCVIVRDADIPRNRIHLSGF</sequence>
<comment type="caution">
    <text evidence="1">The sequence shown here is derived from an EMBL/GenBank/DDBJ whole genome shotgun (WGS) entry which is preliminary data.</text>
</comment>
<dbReference type="AlphaFoldDB" id="A0A645BID2"/>
<reference evidence="1" key="1">
    <citation type="submission" date="2019-08" db="EMBL/GenBank/DDBJ databases">
        <authorList>
            <person name="Kucharzyk K."/>
            <person name="Murdoch R.W."/>
            <person name="Higgins S."/>
            <person name="Loffler F."/>
        </authorList>
    </citation>
    <scope>NUCLEOTIDE SEQUENCE</scope>
</reference>
<name>A0A645BID2_9ZZZZ</name>
<accession>A0A645BID2</accession>
<organism evidence="1">
    <name type="scientific">bioreactor metagenome</name>
    <dbReference type="NCBI Taxonomy" id="1076179"/>
    <lineage>
        <taxon>unclassified sequences</taxon>
        <taxon>metagenomes</taxon>
        <taxon>ecological metagenomes</taxon>
    </lineage>
</organism>
<dbReference type="EMBL" id="VSSQ01020291">
    <property type="protein sequence ID" value="MPM65032.1"/>
    <property type="molecule type" value="Genomic_DNA"/>
</dbReference>